<evidence type="ECO:0008006" key="4">
    <source>
        <dbReference type="Google" id="ProtNLM"/>
    </source>
</evidence>
<dbReference type="EMBL" id="PFCB01000030">
    <property type="protein sequence ID" value="PIR74042.1"/>
    <property type="molecule type" value="Genomic_DNA"/>
</dbReference>
<dbReference type="Proteomes" id="UP000230154">
    <property type="component" value="Unassembled WGS sequence"/>
</dbReference>
<comment type="caution">
    <text evidence="2">The sequence shown here is derived from an EMBL/GenBank/DDBJ whole genome shotgun (WGS) entry which is preliminary data.</text>
</comment>
<proteinExistence type="predicted"/>
<sequence>MELTILLAQLFGIFFLVGGLGVLLNRKKYHDADIDLLKMPSIILVVALFVMGIGLLIILKHNIWTATGGAWLVTLLGWIMFVKGALVILVPDLLDMFKNKNFMLQWYTIGGLVWIVAGAYLTYQGFFA</sequence>
<keyword evidence="1" id="KW-0472">Membrane</keyword>
<reference evidence="3" key="1">
    <citation type="submission" date="2017-09" db="EMBL/GenBank/DDBJ databases">
        <title>Depth-based differentiation of microbial function through sediment-hosted aquifers and enrichment of novel symbionts in the deep terrestrial subsurface.</title>
        <authorList>
            <person name="Probst A.J."/>
            <person name="Ladd B."/>
            <person name="Jarett J.K."/>
            <person name="Geller-Mcgrath D.E."/>
            <person name="Sieber C.M.K."/>
            <person name="Emerson J.B."/>
            <person name="Anantharaman K."/>
            <person name="Thomas B.C."/>
            <person name="Malmstrom R."/>
            <person name="Stieglmeier M."/>
            <person name="Klingl A."/>
            <person name="Woyke T."/>
            <person name="Ryan C.M."/>
            <person name="Banfield J.F."/>
        </authorList>
    </citation>
    <scope>NUCLEOTIDE SEQUENCE [LARGE SCALE GENOMIC DNA]</scope>
</reference>
<feature type="transmembrane region" description="Helical" evidence="1">
    <location>
        <begin position="36"/>
        <end position="58"/>
    </location>
</feature>
<feature type="transmembrane region" description="Helical" evidence="1">
    <location>
        <begin position="70"/>
        <end position="90"/>
    </location>
</feature>
<accession>A0A2H0TPH1</accession>
<protein>
    <recommendedName>
        <fullName evidence="4">Integral membrane protein (PIN domain superfamily)</fullName>
    </recommendedName>
</protein>
<organism evidence="2 3">
    <name type="scientific">Candidatus Magasanikbacteria bacterium CG10_big_fil_rev_8_21_14_0_10_47_10</name>
    <dbReference type="NCBI Taxonomy" id="1974652"/>
    <lineage>
        <taxon>Bacteria</taxon>
        <taxon>Candidatus Magasanikiibacteriota</taxon>
    </lineage>
</organism>
<feature type="transmembrane region" description="Helical" evidence="1">
    <location>
        <begin position="102"/>
        <end position="123"/>
    </location>
</feature>
<dbReference type="AlphaFoldDB" id="A0A2H0TPH1"/>
<name>A0A2H0TPH1_9BACT</name>
<evidence type="ECO:0000313" key="2">
    <source>
        <dbReference type="EMBL" id="PIR74042.1"/>
    </source>
</evidence>
<evidence type="ECO:0000313" key="3">
    <source>
        <dbReference type="Proteomes" id="UP000230154"/>
    </source>
</evidence>
<evidence type="ECO:0000256" key="1">
    <source>
        <dbReference type="SAM" id="Phobius"/>
    </source>
</evidence>
<keyword evidence="1" id="KW-0812">Transmembrane</keyword>
<feature type="transmembrane region" description="Helical" evidence="1">
    <location>
        <begin position="6"/>
        <end position="24"/>
    </location>
</feature>
<keyword evidence="1" id="KW-1133">Transmembrane helix</keyword>
<gene>
    <name evidence="2" type="ORF">COU35_04335</name>
</gene>